<name>A0ABP0HWV7_9DINO</name>
<evidence type="ECO:0000256" key="1">
    <source>
        <dbReference type="ARBA" id="ARBA00004141"/>
    </source>
</evidence>
<evidence type="ECO:0000313" key="8">
    <source>
        <dbReference type="Proteomes" id="UP001642484"/>
    </source>
</evidence>
<proteinExistence type="predicted"/>
<comment type="subcellular location">
    <subcellularLocation>
        <location evidence="1">Membrane</location>
        <topology evidence="1">Multi-pass membrane protein</topology>
    </subcellularLocation>
</comment>
<keyword evidence="4 5" id="KW-0472">Membrane</keyword>
<keyword evidence="6" id="KW-0732">Signal</keyword>
<keyword evidence="8" id="KW-1185">Reference proteome</keyword>
<dbReference type="PANTHER" id="PTHR11662:SF399">
    <property type="entry name" value="FI19708P1-RELATED"/>
    <property type="match status" value="1"/>
</dbReference>
<keyword evidence="2 5" id="KW-0812">Transmembrane</keyword>
<evidence type="ECO:0000256" key="5">
    <source>
        <dbReference type="SAM" id="Phobius"/>
    </source>
</evidence>
<comment type="caution">
    <text evidence="7">The sequence shown here is derived from an EMBL/GenBank/DDBJ whole genome shotgun (WGS) entry which is preliminary data.</text>
</comment>
<sequence length="268" mass="29036">MFGSAGVLWCLVFTGMGADSPEEHRYVSKEEVLAIKELREKSQQSAVGRPLALRLLLGHPTVVGIMIAEAAFSFLWYFWLSWMPSFFHDAYGLSTGESGTLGLMSYWVAMPAPFVWSKVFSICYEARNHTGLLQLRTLFFFITFLGASGFSLLVLLCYSKATPVLATVLVMSLIICLCSKVAGQAAVVIDCGGSANSARVGALMHLSSAMTGFVSNVVVGYFLATPSLGYSGVFMLSIGFSLLGLITLVQTVQVEVIDHSYFEDQKAG</sequence>
<keyword evidence="3 5" id="KW-1133">Transmembrane helix</keyword>
<evidence type="ECO:0000256" key="2">
    <source>
        <dbReference type="ARBA" id="ARBA00022692"/>
    </source>
</evidence>
<evidence type="ECO:0000256" key="3">
    <source>
        <dbReference type="ARBA" id="ARBA00022989"/>
    </source>
</evidence>
<dbReference type="EMBL" id="CAXAMN010001281">
    <property type="protein sequence ID" value="CAK8993604.1"/>
    <property type="molecule type" value="Genomic_DNA"/>
</dbReference>
<dbReference type="InterPro" id="IPR050382">
    <property type="entry name" value="MFS_Na/Anion_cotransporter"/>
</dbReference>
<dbReference type="SUPFAM" id="SSF103473">
    <property type="entry name" value="MFS general substrate transporter"/>
    <property type="match status" value="1"/>
</dbReference>
<dbReference type="InterPro" id="IPR036259">
    <property type="entry name" value="MFS_trans_sf"/>
</dbReference>
<feature type="transmembrane region" description="Helical" evidence="5">
    <location>
        <begin position="230"/>
        <end position="249"/>
    </location>
</feature>
<organism evidence="7 8">
    <name type="scientific">Durusdinium trenchii</name>
    <dbReference type="NCBI Taxonomy" id="1381693"/>
    <lineage>
        <taxon>Eukaryota</taxon>
        <taxon>Sar</taxon>
        <taxon>Alveolata</taxon>
        <taxon>Dinophyceae</taxon>
        <taxon>Suessiales</taxon>
        <taxon>Symbiodiniaceae</taxon>
        <taxon>Durusdinium</taxon>
    </lineage>
</organism>
<dbReference type="PANTHER" id="PTHR11662">
    <property type="entry name" value="SOLUTE CARRIER FAMILY 17"/>
    <property type="match status" value="1"/>
</dbReference>
<accession>A0ABP0HWV7</accession>
<feature type="transmembrane region" description="Helical" evidence="5">
    <location>
        <begin position="99"/>
        <end position="117"/>
    </location>
</feature>
<feature type="transmembrane region" description="Helical" evidence="5">
    <location>
        <begin position="164"/>
        <end position="189"/>
    </location>
</feature>
<reference evidence="7 8" key="1">
    <citation type="submission" date="2024-02" db="EMBL/GenBank/DDBJ databases">
        <authorList>
            <person name="Chen Y."/>
            <person name="Shah S."/>
            <person name="Dougan E. K."/>
            <person name="Thang M."/>
            <person name="Chan C."/>
        </authorList>
    </citation>
    <scope>NUCLEOTIDE SEQUENCE [LARGE SCALE GENOMIC DNA]</scope>
</reference>
<feature type="transmembrane region" description="Helical" evidence="5">
    <location>
        <begin position="138"/>
        <end position="158"/>
    </location>
</feature>
<protein>
    <submittedName>
        <fullName evidence="7">Uncharacterized protein</fullName>
    </submittedName>
</protein>
<feature type="transmembrane region" description="Helical" evidence="5">
    <location>
        <begin position="201"/>
        <end position="224"/>
    </location>
</feature>
<feature type="transmembrane region" description="Helical" evidence="5">
    <location>
        <begin position="51"/>
        <end position="79"/>
    </location>
</feature>
<feature type="signal peptide" evidence="6">
    <location>
        <begin position="1"/>
        <end position="18"/>
    </location>
</feature>
<evidence type="ECO:0000256" key="6">
    <source>
        <dbReference type="SAM" id="SignalP"/>
    </source>
</evidence>
<feature type="chain" id="PRO_5046255631" evidence="6">
    <location>
        <begin position="19"/>
        <end position="268"/>
    </location>
</feature>
<gene>
    <name evidence="7" type="ORF">CCMP2556_LOCUS3313</name>
</gene>
<dbReference type="Proteomes" id="UP001642484">
    <property type="component" value="Unassembled WGS sequence"/>
</dbReference>
<evidence type="ECO:0000256" key="4">
    <source>
        <dbReference type="ARBA" id="ARBA00023136"/>
    </source>
</evidence>
<dbReference type="Gene3D" id="1.20.1250.20">
    <property type="entry name" value="MFS general substrate transporter like domains"/>
    <property type="match status" value="1"/>
</dbReference>
<evidence type="ECO:0000313" key="7">
    <source>
        <dbReference type="EMBL" id="CAK8993604.1"/>
    </source>
</evidence>